<evidence type="ECO:0000313" key="2">
    <source>
        <dbReference type="EMBL" id="CAA9489354.1"/>
    </source>
</evidence>
<feature type="compositionally biased region" description="Low complexity" evidence="1">
    <location>
        <begin position="25"/>
        <end position="39"/>
    </location>
</feature>
<sequence>EPRRPPRDGGVADQRRAGRLDALRLRQGLARVPRGLPPLARRHRRGRVRRGEEL</sequence>
<organism evidence="2">
    <name type="scientific">uncultured Solirubrobacteraceae bacterium</name>
    <dbReference type="NCBI Taxonomy" id="1162706"/>
    <lineage>
        <taxon>Bacteria</taxon>
        <taxon>Bacillati</taxon>
        <taxon>Actinomycetota</taxon>
        <taxon>Thermoleophilia</taxon>
        <taxon>Solirubrobacterales</taxon>
        <taxon>Solirubrobacteraceae</taxon>
        <taxon>environmental samples</taxon>
    </lineage>
</organism>
<dbReference type="AlphaFoldDB" id="A0A6J4S4E5"/>
<name>A0A6J4S4E5_9ACTN</name>
<accession>A0A6J4S4E5</accession>
<gene>
    <name evidence="2" type="ORF">AVDCRST_MAG38-2537</name>
</gene>
<reference evidence="2" key="1">
    <citation type="submission" date="2020-02" db="EMBL/GenBank/DDBJ databases">
        <authorList>
            <person name="Meier V. D."/>
        </authorList>
    </citation>
    <scope>NUCLEOTIDE SEQUENCE</scope>
    <source>
        <strain evidence="2">AVDCRST_MAG38</strain>
    </source>
</reference>
<feature type="region of interest" description="Disordered" evidence="1">
    <location>
        <begin position="1"/>
        <end position="54"/>
    </location>
</feature>
<evidence type="ECO:0000256" key="1">
    <source>
        <dbReference type="SAM" id="MobiDB-lite"/>
    </source>
</evidence>
<feature type="non-terminal residue" evidence="2">
    <location>
        <position position="54"/>
    </location>
</feature>
<feature type="non-terminal residue" evidence="2">
    <location>
        <position position="1"/>
    </location>
</feature>
<protein>
    <submittedName>
        <fullName evidence="2">Uncharacterized protein</fullName>
    </submittedName>
</protein>
<proteinExistence type="predicted"/>
<feature type="compositionally biased region" description="Basic and acidic residues" evidence="1">
    <location>
        <begin position="13"/>
        <end position="24"/>
    </location>
</feature>
<dbReference type="EMBL" id="CADCVJ010000212">
    <property type="protein sequence ID" value="CAA9489354.1"/>
    <property type="molecule type" value="Genomic_DNA"/>
</dbReference>